<dbReference type="PRINTS" id="PR00463">
    <property type="entry name" value="EP450I"/>
</dbReference>
<evidence type="ECO:0000256" key="13">
    <source>
        <dbReference type="PIRSR" id="PIRSR602401-1"/>
    </source>
</evidence>
<comment type="subcellular location">
    <subcellularLocation>
        <location evidence="3">Endoplasmic reticulum membrane</location>
        <topology evidence="3">Peripheral membrane protein</topology>
    </subcellularLocation>
    <subcellularLocation>
        <location evidence="2">Microsome membrane</location>
        <topology evidence="2">Peripheral membrane protein</topology>
    </subcellularLocation>
</comment>
<evidence type="ECO:0000256" key="10">
    <source>
        <dbReference type="ARBA" id="ARBA00023004"/>
    </source>
</evidence>
<evidence type="ECO:0000256" key="1">
    <source>
        <dbReference type="ARBA" id="ARBA00001971"/>
    </source>
</evidence>
<dbReference type="SUPFAM" id="SSF48264">
    <property type="entry name" value="Cytochrome P450"/>
    <property type="match status" value="1"/>
</dbReference>
<keyword evidence="11 14" id="KW-0503">Monooxygenase</keyword>
<dbReference type="PANTHER" id="PTHR24292">
    <property type="entry name" value="CYTOCHROME P450"/>
    <property type="match status" value="1"/>
</dbReference>
<dbReference type="GO" id="GO:0020037">
    <property type="term" value="F:heme binding"/>
    <property type="evidence" value="ECO:0007669"/>
    <property type="project" value="InterPro"/>
</dbReference>
<keyword evidence="9 14" id="KW-0560">Oxidoreductase</keyword>
<dbReference type="GO" id="GO:0004497">
    <property type="term" value="F:monooxygenase activity"/>
    <property type="evidence" value="ECO:0007669"/>
    <property type="project" value="UniProtKB-KW"/>
</dbReference>
<dbReference type="CDD" id="cd11056">
    <property type="entry name" value="CYP6-like"/>
    <property type="match status" value="1"/>
</dbReference>
<keyword evidence="5 13" id="KW-0349">Heme</keyword>
<comment type="similarity">
    <text evidence="4 14">Belongs to the cytochrome P450 family.</text>
</comment>
<keyword evidence="6 13" id="KW-0479">Metal-binding</keyword>
<dbReference type="InterPro" id="IPR002401">
    <property type="entry name" value="Cyt_P450_E_grp-I"/>
</dbReference>
<comment type="cofactor">
    <cofactor evidence="1 13">
        <name>heme</name>
        <dbReference type="ChEBI" id="CHEBI:30413"/>
    </cofactor>
</comment>
<dbReference type="GO" id="GO:0005789">
    <property type="term" value="C:endoplasmic reticulum membrane"/>
    <property type="evidence" value="ECO:0007669"/>
    <property type="project" value="UniProtKB-SubCell"/>
</dbReference>
<organism evidence="15">
    <name type="scientific">Oppiella nova</name>
    <dbReference type="NCBI Taxonomy" id="334625"/>
    <lineage>
        <taxon>Eukaryota</taxon>
        <taxon>Metazoa</taxon>
        <taxon>Ecdysozoa</taxon>
        <taxon>Arthropoda</taxon>
        <taxon>Chelicerata</taxon>
        <taxon>Arachnida</taxon>
        <taxon>Acari</taxon>
        <taxon>Acariformes</taxon>
        <taxon>Sarcoptiformes</taxon>
        <taxon>Oribatida</taxon>
        <taxon>Brachypylina</taxon>
        <taxon>Oppioidea</taxon>
        <taxon>Oppiidae</taxon>
        <taxon>Oppiella</taxon>
    </lineage>
</organism>
<dbReference type="GO" id="GO:0005506">
    <property type="term" value="F:iron ion binding"/>
    <property type="evidence" value="ECO:0007669"/>
    <property type="project" value="InterPro"/>
</dbReference>
<evidence type="ECO:0000256" key="14">
    <source>
        <dbReference type="RuleBase" id="RU000461"/>
    </source>
</evidence>
<keyword evidence="7" id="KW-0256">Endoplasmic reticulum</keyword>
<evidence type="ECO:0000256" key="4">
    <source>
        <dbReference type="ARBA" id="ARBA00010617"/>
    </source>
</evidence>
<evidence type="ECO:0000256" key="9">
    <source>
        <dbReference type="ARBA" id="ARBA00023002"/>
    </source>
</evidence>
<evidence type="ECO:0008006" key="17">
    <source>
        <dbReference type="Google" id="ProtNLM"/>
    </source>
</evidence>
<proteinExistence type="inferred from homology"/>
<dbReference type="AlphaFoldDB" id="A0A7R9MBM3"/>
<dbReference type="PRINTS" id="PR00385">
    <property type="entry name" value="P450"/>
</dbReference>
<evidence type="ECO:0000256" key="11">
    <source>
        <dbReference type="ARBA" id="ARBA00023033"/>
    </source>
</evidence>
<dbReference type="Proteomes" id="UP000728032">
    <property type="component" value="Unassembled WGS sequence"/>
</dbReference>
<evidence type="ECO:0000256" key="6">
    <source>
        <dbReference type="ARBA" id="ARBA00022723"/>
    </source>
</evidence>
<dbReference type="EMBL" id="CAJPVJ010012419">
    <property type="protein sequence ID" value="CAG2174310.1"/>
    <property type="molecule type" value="Genomic_DNA"/>
</dbReference>
<dbReference type="Pfam" id="PF00067">
    <property type="entry name" value="p450"/>
    <property type="match status" value="1"/>
</dbReference>
<dbReference type="OrthoDB" id="6428965at2759"/>
<keyword evidence="16" id="KW-1185">Reference proteome</keyword>
<feature type="binding site" description="axial binding residue" evidence="13">
    <location>
        <position position="330"/>
    </location>
    <ligand>
        <name>heme</name>
        <dbReference type="ChEBI" id="CHEBI:30413"/>
    </ligand>
    <ligandPart>
        <name>Fe</name>
        <dbReference type="ChEBI" id="CHEBI:18248"/>
    </ligandPart>
</feature>
<dbReference type="InterPro" id="IPR036396">
    <property type="entry name" value="Cyt_P450_sf"/>
</dbReference>
<keyword evidence="10 13" id="KW-0408">Iron</keyword>
<evidence type="ECO:0000313" key="16">
    <source>
        <dbReference type="Proteomes" id="UP000728032"/>
    </source>
</evidence>
<evidence type="ECO:0000256" key="3">
    <source>
        <dbReference type="ARBA" id="ARBA00004406"/>
    </source>
</evidence>
<gene>
    <name evidence="15" type="ORF">ONB1V03_LOCUS13756</name>
</gene>
<dbReference type="PROSITE" id="PS00086">
    <property type="entry name" value="CYTOCHROME_P450"/>
    <property type="match status" value="1"/>
</dbReference>
<dbReference type="GO" id="GO:0016705">
    <property type="term" value="F:oxidoreductase activity, acting on paired donors, with incorporation or reduction of molecular oxygen"/>
    <property type="evidence" value="ECO:0007669"/>
    <property type="project" value="InterPro"/>
</dbReference>
<protein>
    <recommendedName>
        <fullName evidence="17">Cytochrome P450</fullName>
    </recommendedName>
</protein>
<name>A0A7R9MBM3_9ACAR</name>
<dbReference type="PANTHER" id="PTHR24292:SF54">
    <property type="entry name" value="CYP9F3-RELATED"/>
    <property type="match status" value="1"/>
</dbReference>
<evidence type="ECO:0000313" key="15">
    <source>
        <dbReference type="EMBL" id="CAD7657124.1"/>
    </source>
</evidence>
<dbReference type="InterPro" id="IPR001128">
    <property type="entry name" value="Cyt_P450"/>
</dbReference>
<feature type="non-terminal residue" evidence="15">
    <location>
        <position position="1"/>
    </location>
</feature>
<evidence type="ECO:0000256" key="8">
    <source>
        <dbReference type="ARBA" id="ARBA00022848"/>
    </source>
</evidence>
<accession>A0A7R9MBM3</accession>
<sequence length="383" mass="43731">MRAMHPIIIDCVHRLDNYLETKAMTGGDVEMKETMGSLTIDAIASCAFGTKIDTYNDHKKTNEFLLYSQKSLHLKLWRCLVFGALYAISPKLLKWTGFQFVDPSSQAFFASLIQSIVAKRKSEKVRQRDYLQLLIDAQNRMNAHNLKDAEIHDLNEDIYGKTESTETSSSPKSKSTGSITDTDILATSYLFITAAYETTSTSLSLLFHSLAVNEKCQQRLYEEVSRLDGHYDYESVSQMPYLEACIAETLRLYNPVPGTPRLAAQEYTIPDMGLTIQKGMLIMFDIQSLHHNPEYYPNPDRWDPERFMPENRDQLTPYTYMPFGTGPRNCVGMRFALMEAKTAVAHLVHKYRFRTTPKTTVPPIIRKHGFVLNTEDIHIGVEL</sequence>
<dbReference type="InterPro" id="IPR050476">
    <property type="entry name" value="Insect_CytP450_Detox"/>
</dbReference>
<keyword evidence="12" id="KW-0472">Membrane</keyword>
<evidence type="ECO:0000256" key="5">
    <source>
        <dbReference type="ARBA" id="ARBA00022617"/>
    </source>
</evidence>
<dbReference type="InterPro" id="IPR017972">
    <property type="entry name" value="Cyt_P450_CS"/>
</dbReference>
<evidence type="ECO:0000256" key="7">
    <source>
        <dbReference type="ARBA" id="ARBA00022824"/>
    </source>
</evidence>
<reference evidence="15" key="1">
    <citation type="submission" date="2020-11" db="EMBL/GenBank/DDBJ databases">
        <authorList>
            <person name="Tran Van P."/>
        </authorList>
    </citation>
    <scope>NUCLEOTIDE SEQUENCE</scope>
</reference>
<dbReference type="Gene3D" id="1.10.630.10">
    <property type="entry name" value="Cytochrome P450"/>
    <property type="match status" value="1"/>
</dbReference>
<evidence type="ECO:0000256" key="12">
    <source>
        <dbReference type="ARBA" id="ARBA00023136"/>
    </source>
</evidence>
<keyword evidence="8" id="KW-0492">Microsome</keyword>
<dbReference type="EMBL" id="OC927244">
    <property type="protein sequence ID" value="CAD7657124.1"/>
    <property type="molecule type" value="Genomic_DNA"/>
</dbReference>
<evidence type="ECO:0000256" key="2">
    <source>
        <dbReference type="ARBA" id="ARBA00004174"/>
    </source>
</evidence>